<organism evidence="2 3">
    <name type="scientific">Rosa chinensis</name>
    <name type="common">China rose</name>
    <dbReference type="NCBI Taxonomy" id="74649"/>
    <lineage>
        <taxon>Eukaryota</taxon>
        <taxon>Viridiplantae</taxon>
        <taxon>Streptophyta</taxon>
        <taxon>Embryophyta</taxon>
        <taxon>Tracheophyta</taxon>
        <taxon>Spermatophyta</taxon>
        <taxon>Magnoliopsida</taxon>
        <taxon>eudicotyledons</taxon>
        <taxon>Gunneridae</taxon>
        <taxon>Pentapetalae</taxon>
        <taxon>rosids</taxon>
        <taxon>fabids</taxon>
        <taxon>Rosales</taxon>
        <taxon>Rosaceae</taxon>
        <taxon>Rosoideae</taxon>
        <taxon>Rosoideae incertae sedis</taxon>
        <taxon>Rosa</taxon>
    </lineage>
</organism>
<dbReference type="CDD" id="cd05254">
    <property type="entry name" value="dTDP_HR_like_SDR_e"/>
    <property type="match status" value="1"/>
</dbReference>
<dbReference type="PANTHER" id="PTHR43242:SF1">
    <property type="entry name" value="NAD(P)-BINDING ROSSMANN-FOLD SUPERFAMILY PROTEIN"/>
    <property type="match status" value="1"/>
</dbReference>
<accession>A0A2P6SQ70</accession>
<dbReference type="EC" id="2.5.1.6" evidence="2"/>
<evidence type="ECO:0000313" key="3">
    <source>
        <dbReference type="Proteomes" id="UP000238479"/>
    </source>
</evidence>
<dbReference type="STRING" id="74649.A0A2P6SQ70"/>
<dbReference type="PANTHER" id="PTHR43242">
    <property type="entry name" value="NAD(P)-BINDING ROSSMANN-FOLD SUPERFAMILY PROTEIN"/>
    <property type="match status" value="1"/>
</dbReference>
<dbReference type="EMBL" id="PDCK01000034">
    <property type="protein sequence ID" value="PRQ60818.1"/>
    <property type="molecule type" value="Genomic_DNA"/>
</dbReference>
<dbReference type="Proteomes" id="UP000238479">
    <property type="component" value="Unassembled WGS sequence"/>
</dbReference>
<dbReference type="SUPFAM" id="SSF51735">
    <property type="entry name" value="NAD(P)-binding Rossmann-fold domains"/>
    <property type="match status" value="1"/>
</dbReference>
<dbReference type="AlphaFoldDB" id="A0A2P6SQ70"/>
<evidence type="ECO:0000259" key="1">
    <source>
        <dbReference type="Pfam" id="PF04321"/>
    </source>
</evidence>
<dbReference type="OMA" id="KFMEWLH"/>
<dbReference type="InterPro" id="IPR036291">
    <property type="entry name" value="NAD(P)-bd_dom_sf"/>
</dbReference>
<proteinExistence type="predicted"/>
<dbReference type="Pfam" id="PF04321">
    <property type="entry name" value="RmlD_sub_bind"/>
    <property type="match status" value="1"/>
</dbReference>
<dbReference type="Gramene" id="PRQ60818">
    <property type="protein sequence ID" value="PRQ60818"/>
    <property type="gene ID" value="RchiOBHm_Chr0c39g0503341"/>
</dbReference>
<protein>
    <submittedName>
        <fullName evidence="2">Putative methionine adenosyltransferase</fullName>
        <ecNumber evidence="2">2.5.1.6</ecNumber>
    </submittedName>
</protein>
<keyword evidence="2" id="KW-0808">Transferase</keyword>
<sequence length="318" mass="34662">MSRKRVLIVGGTGYLGQHVLQGFSEIQETTPCDLAFTHHSSPPPQALLNAFPSVLPFSVDLKSGNGFEAISHQFGPPDVVVNCAALSVPRACEMDPAAAMSVNVPSSLVNWLSSLEESNYLLIHLSTDQDPCWSTVQSFYKEDDEVVPVNVYGKSKVAAEQFITEKCSNFAILRSSIIFGPQTISPVSKSLPIQWVDGVLSKGNTTEFFHDEFRCPVYVKDVVAIILALSKTWISEAKQRKLVLNVGGPDRVSRVQMAETVADIRGYNLSLIKSVSSSSLDRGVMSPADISMDITKLVQTLGISPISFRDGVRLTLEL</sequence>
<dbReference type="InterPro" id="IPR029903">
    <property type="entry name" value="RmlD-like-bd"/>
</dbReference>
<dbReference type="Gene3D" id="3.40.50.720">
    <property type="entry name" value="NAD(P)-binding Rossmann-like Domain"/>
    <property type="match status" value="1"/>
</dbReference>
<dbReference type="GO" id="GO:0004478">
    <property type="term" value="F:methionine adenosyltransferase activity"/>
    <property type="evidence" value="ECO:0007669"/>
    <property type="project" value="UniProtKB-EC"/>
</dbReference>
<evidence type="ECO:0000313" key="2">
    <source>
        <dbReference type="EMBL" id="PRQ60818.1"/>
    </source>
</evidence>
<feature type="domain" description="RmlD-like substrate binding" evidence="1">
    <location>
        <begin position="5"/>
        <end position="316"/>
    </location>
</feature>
<keyword evidence="3" id="KW-1185">Reference proteome</keyword>
<name>A0A2P6SQ70_ROSCH</name>
<reference evidence="2 3" key="1">
    <citation type="journal article" date="2018" name="Nat. Genet.">
        <title>The Rosa genome provides new insights in the design of modern roses.</title>
        <authorList>
            <person name="Bendahmane M."/>
        </authorList>
    </citation>
    <scope>NUCLEOTIDE SEQUENCE [LARGE SCALE GENOMIC DNA]</scope>
    <source>
        <strain evidence="3">cv. Old Blush</strain>
    </source>
</reference>
<gene>
    <name evidence="2" type="ORF">RchiOBHm_Chr0c39g0503341</name>
</gene>
<comment type="caution">
    <text evidence="2">The sequence shown here is derived from an EMBL/GenBank/DDBJ whole genome shotgun (WGS) entry which is preliminary data.</text>
</comment>